<feature type="compositionally biased region" description="Basic and acidic residues" evidence="1">
    <location>
        <begin position="166"/>
        <end position="270"/>
    </location>
</feature>
<evidence type="ECO:0000256" key="1">
    <source>
        <dbReference type="SAM" id="MobiDB-lite"/>
    </source>
</evidence>
<dbReference type="Proteomes" id="UP001138500">
    <property type="component" value="Unassembled WGS sequence"/>
</dbReference>
<feature type="compositionally biased region" description="Pro residues" evidence="1">
    <location>
        <begin position="721"/>
        <end position="741"/>
    </location>
</feature>
<feature type="compositionally biased region" description="Low complexity" evidence="1">
    <location>
        <begin position="581"/>
        <end position="594"/>
    </location>
</feature>
<feature type="region of interest" description="Disordered" evidence="1">
    <location>
        <begin position="50"/>
        <end position="319"/>
    </location>
</feature>
<protein>
    <submittedName>
        <fullName evidence="2">Uncharacterized protein</fullName>
    </submittedName>
</protein>
<feature type="compositionally biased region" description="Low complexity" evidence="1">
    <location>
        <begin position="782"/>
        <end position="800"/>
    </location>
</feature>
<feature type="compositionally biased region" description="Polar residues" evidence="1">
    <location>
        <begin position="444"/>
        <end position="453"/>
    </location>
</feature>
<evidence type="ECO:0000313" key="2">
    <source>
        <dbReference type="EMBL" id="KAH9840369.1"/>
    </source>
</evidence>
<feature type="compositionally biased region" description="Basic and acidic residues" evidence="1">
    <location>
        <begin position="369"/>
        <end position="378"/>
    </location>
</feature>
<name>A0A9W7SY64_9PEZI</name>
<proteinExistence type="predicted"/>
<accession>A0A9W7SY64</accession>
<reference evidence="2 3" key="2">
    <citation type="journal article" date="2021" name="Curr. Genet.">
        <title>Genetic response to nitrogen starvation in the aggressive Eucalyptus foliar pathogen Teratosphaeria destructans.</title>
        <authorList>
            <person name="Havenga M."/>
            <person name="Wingfield B.D."/>
            <person name="Wingfield M.J."/>
            <person name="Dreyer L.L."/>
            <person name="Roets F."/>
            <person name="Aylward J."/>
        </authorList>
    </citation>
    <scope>NUCLEOTIDE SEQUENCE [LARGE SCALE GENOMIC DNA]</scope>
    <source>
        <strain evidence="2">CMW44962</strain>
    </source>
</reference>
<reference evidence="2 3" key="1">
    <citation type="journal article" date="2018" name="IMA Fungus">
        <title>IMA Genome-F 10: Nine draft genome sequences of Claviceps purpurea s.lat., including C. arundinis, C. humidiphila, and C. cf. spartinae, pseudomolecules for the pitch canker pathogen Fusarium circinatum, draft genome of Davidsoniella eucalypti, Grosmannia galeiformis, Quambalaria eucalypti, and Teratosphaeria destructans.</title>
        <authorList>
            <person name="Wingfield B.D."/>
            <person name="Liu M."/>
            <person name="Nguyen H.D."/>
            <person name="Lane F.A."/>
            <person name="Morgan S.W."/>
            <person name="De Vos L."/>
            <person name="Wilken P.M."/>
            <person name="Duong T.A."/>
            <person name="Aylward J."/>
            <person name="Coetzee M.P."/>
            <person name="Dadej K."/>
            <person name="De Beer Z.W."/>
            <person name="Findlay W."/>
            <person name="Havenga M."/>
            <person name="Kolarik M."/>
            <person name="Menzies J.G."/>
            <person name="Naidoo K."/>
            <person name="Pochopski O."/>
            <person name="Shoukouhi P."/>
            <person name="Santana Q.C."/>
            <person name="Seifert K.A."/>
            <person name="Soal N."/>
            <person name="Steenkamp E.T."/>
            <person name="Tatham C.T."/>
            <person name="van der Nest M.A."/>
            <person name="Wingfield M.J."/>
        </authorList>
    </citation>
    <scope>NUCLEOTIDE SEQUENCE [LARGE SCALE GENOMIC DNA]</scope>
    <source>
        <strain evidence="2">CMW44962</strain>
    </source>
</reference>
<feature type="compositionally biased region" description="Polar residues" evidence="1">
    <location>
        <begin position="565"/>
        <end position="580"/>
    </location>
</feature>
<dbReference type="EMBL" id="RIBY02000580">
    <property type="protein sequence ID" value="KAH9840369.1"/>
    <property type="molecule type" value="Genomic_DNA"/>
</dbReference>
<dbReference type="OrthoDB" id="2504266at2759"/>
<sequence>MAARKYTIEELLHLRQSPNICKPANLPAIEQWIEYVYLEIDGQRERLRIPHSESQQSEQPKRTQRQPAARSANNNGNEASPMGNFSTGQRPGLIHTRSAAARAGDDVTLGPPKMNFSSSRNTTRLSDFADKASTAEDASEQQENQSRSRFFSDKQGNRRSGVMGETDGKQSRESWTEARQRRAQQTEDEKVDGVADRRFGRRDREHDGERRNGFGDRQDNRWSRDDRRPNGERQGGWRERERQREEREYGRGHTDKEPEWMDDPAPKQDDDLGSMTMPKNQEEFEKWKKAQHARNKQSVEEPEALPAEPPPKEIAPAKTVAPLRLDGIVDRPFGSLGDMTARKGNTPDTAVTPGKSTAKGKQSRFMPMFKKDEPKEESPAAEPAPPPGMAGLFTKESIEDKEGFQRILQMLGSANLGQAPPPQVSQSTPASLPAQTALAPVEPSSPQARQMSNGGKPKSRFTGFFDQAAKSPERVVSPQSGNEGPFRSMTSSGILAGLSDHESSAAFISQLPESRASQQLSRVQGPPNAISPDPMTSSALLRERERDQPRPQSGRPTEVFLEQPPTRNAATPDINIQNLLASQRQQKPQAQDKQNSQFLLDLMKGSSRPTSQQARPEPNFPLWVADPPSVAETHAPKPRVPPPPGFLDENLLRNHQPDASRSHQHQQMLNEDMLGRRQSQRAPPGLFDEQQFFMQQQAQQQRRNITEPAFTQPRNRIPGHPNLPPMQIPPQGPGPQPPYPPEFLASPGAHQQAPPPGFNASMPRHPQGMHGETRIFMPPQQPQQLQRDLPPYLLQQQLAPSQPPGFYNQGPPPGFNQMRSPTEGGLPYGRR</sequence>
<feature type="region of interest" description="Disordered" evidence="1">
    <location>
        <begin position="711"/>
        <end position="831"/>
    </location>
</feature>
<feature type="compositionally biased region" description="Polar residues" evidence="1">
    <location>
        <begin position="115"/>
        <end position="125"/>
    </location>
</feature>
<feature type="compositionally biased region" description="Polar residues" evidence="1">
    <location>
        <begin position="71"/>
        <end position="89"/>
    </location>
</feature>
<dbReference type="InterPro" id="IPR046784">
    <property type="entry name" value="Eap1"/>
</dbReference>
<gene>
    <name evidence="2" type="ORF">Tdes44962_MAKER07964</name>
</gene>
<keyword evidence="3" id="KW-1185">Reference proteome</keyword>
<dbReference type="Pfam" id="PF20566">
    <property type="entry name" value="Eap1"/>
    <property type="match status" value="1"/>
</dbReference>
<feature type="compositionally biased region" description="Polar residues" evidence="1">
    <location>
        <begin position="511"/>
        <end position="522"/>
    </location>
</feature>
<evidence type="ECO:0000313" key="3">
    <source>
        <dbReference type="Proteomes" id="UP001138500"/>
    </source>
</evidence>
<feature type="region of interest" description="Disordered" evidence="1">
    <location>
        <begin position="334"/>
        <end position="594"/>
    </location>
</feature>
<feature type="region of interest" description="Disordered" evidence="1">
    <location>
        <begin position="606"/>
        <end position="649"/>
    </location>
</feature>
<feature type="compositionally biased region" description="Polar residues" evidence="1">
    <location>
        <begin position="424"/>
        <end position="434"/>
    </location>
</feature>
<feature type="compositionally biased region" description="Polar residues" evidence="1">
    <location>
        <begin position="477"/>
        <end position="493"/>
    </location>
</feature>
<organism evidence="2 3">
    <name type="scientific">Teratosphaeria destructans</name>
    <dbReference type="NCBI Taxonomy" id="418781"/>
    <lineage>
        <taxon>Eukaryota</taxon>
        <taxon>Fungi</taxon>
        <taxon>Dikarya</taxon>
        <taxon>Ascomycota</taxon>
        <taxon>Pezizomycotina</taxon>
        <taxon>Dothideomycetes</taxon>
        <taxon>Dothideomycetidae</taxon>
        <taxon>Mycosphaerellales</taxon>
        <taxon>Teratosphaeriaceae</taxon>
        <taxon>Teratosphaeria</taxon>
    </lineage>
</organism>
<comment type="caution">
    <text evidence="2">The sequence shown here is derived from an EMBL/GenBank/DDBJ whole genome shotgun (WGS) entry which is preliminary data.</text>
</comment>
<dbReference type="AlphaFoldDB" id="A0A9W7SY64"/>